<dbReference type="RefSeq" id="YP_001497943.1">
    <property type="nucleotide sequence ID" value="NC_009898.1"/>
</dbReference>
<dbReference type="Proteomes" id="UP000202419">
    <property type="component" value="Segment"/>
</dbReference>
<evidence type="ECO:0000313" key="3">
    <source>
        <dbReference type="Proteomes" id="UP000202419"/>
    </source>
</evidence>
<gene>
    <name evidence="2" type="primary">B747L</name>
    <name evidence="2" type="ORF">NY2A_B747L</name>
</gene>
<protein>
    <submittedName>
        <fullName evidence="2">Uncharacterized protein B747L</fullName>
    </submittedName>
</protein>
<dbReference type="OrthoDB" id="12748at10239"/>
<dbReference type="GeneID" id="5659131"/>
<proteinExistence type="predicted"/>
<dbReference type="KEGG" id="vg:5659131"/>
<dbReference type="EMBL" id="DQ491002">
    <property type="protein sequence ID" value="ABT15146.1"/>
    <property type="molecule type" value="Genomic_DNA"/>
</dbReference>
<accession>A7IXS2</accession>
<reference evidence="2 3" key="1">
    <citation type="journal article" date="2007" name="Virology">
        <title>Sequence and annotation of the 369-kb NY-2A and the 345-kb AR158 viruses that infect Chlorella NC64A.</title>
        <authorList>
            <person name="Fitzgerald L.A."/>
            <person name="Graves M.V."/>
            <person name="Li X."/>
            <person name="Feldblyum T."/>
            <person name="Nierman W.C."/>
            <person name="Van Etten J.L."/>
        </authorList>
    </citation>
    <scope>NUCLEOTIDE SEQUENCE [LARGE SCALE GENOMIC DNA]</scope>
    <source>
        <strain evidence="2 3">NY-2A</strain>
    </source>
</reference>
<dbReference type="Gene3D" id="3.30.40.220">
    <property type="match status" value="2"/>
</dbReference>
<sequence length="309" mass="37315">MVKSKQKTREYQEEYRTKNKEKLQQNKKDYYQQNKELLKKKRNDRYHQNKDVILQQQNEYCQQNKEMIKKNQRKRNDILYTNAINSLLQGYIIDMTLWTRWFSKKNYKQQNIIYEMSPKYAFELMSKNCFYCGDICLGIDRLDSGKGHTVENCVGCCESCNSSKGALDPKTFILQAVYRRTYIYFEDTYIWYSHKNVPRYDKYKKNAERQNRPFELTRVQFNNILRSECHYCHRTPDKTFGIDKLFPDDGYVLDNCVTACASCNRAKWDKHPEEFTLREERITERYLHGHFENLPYVPKNVSFNTLFSN</sequence>
<organism evidence="2 3">
    <name type="scientific">Paramecium bursaria Chlorella virus NY2A</name>
    <name type="common">PBCV-NY2A</name>
    <dbReference type="NCBI Taxonomy" id="46021"/>
    <lineage>
        <taxon>Viruses</taxon>
        <taxon>Varidnaviria</taxon>
        <taxon>Bamfordvirae</taxon>
        <taxon>Nucleocytoviricota</taxon>
        <taxon>Megaviricetes</taxon>
        <taxon>Algavirales</taxon>
        <taxon>Phycodnaviridae</taxon>
        <taxon>Chlorovirus</taxon>
        <taxon>Chlorovirus americanus</taxon>
    </lineage>
</organism>
<organismHost>
    <name type="scientific">Chlorella</name>
    <dbReference type="NCBI Taxonomy" id="3071"/>
</organismHost>
<evidence type="ECO:0000313" key="2">
    <source>
        <dbReference type="EMBL" id="ABT15146.1"/>
    </source>
</evidence>
<name>A7IXS2_PBCVN</name>
<evidence type="ECO:0000256" key="1">
    <source>
        <dbReference type="SAM" id="MobiDB-lite"/>
    </source>
</evidence>
<feature type="region of interest" description="Disordered" evidence="1">
    <location>
        <begin position="1"/>
        <end position="28"/>
    </location>
</feature>
<keyword evidence="3" id="KW-1185">Reference proteome</keyword>
<feature type="compositionally biased region" description="Basic and acidic residues" evidence="1">
    <location>
        <begin position="7"/>
        <end position="28"/>
    </location>
</feature>